<dbReference type="GO" id="GO:0006355">
    <property type="term" value="P:regulation of DNA-templated transcription"/>
    <property type="evidence" value="ECO:0007669"/>
    <property type="project" value="UniProtKB-UniRule"/>
</dbReference>
<dbReference type="GO" id="GO:0008270">
    <property type="term" value="F:zinc ion binding"/>
    <property type="evidence" value="ECO:0007669"/>
    <property type="project" value="UniProtKB-UniRule"/>
</dbReference>
<keyword evidence="1" id="KW-0863">Zinc-finger</keyword>
<comment type="similarity">
    <text evidence="1">Belongs to the FHY3/FAR1 family.</text>
</comment>
<keyword evidence="3" id="KW-1185">Reference proteome</keyword>
<dbReference type="GO" id="GO:0005634">
    <property type="term" value="C:nucleus"/>
    <property type="evidence" value="ECO:0007669"/>
    <property type="project" value="UniProtKB-SubCell"/>
</dbReference>
<comment type="subcellular location">
    <subcellularLocation>
        <location evidence="1">Nucleus</location>
    </subcellularLocation>
</comment>
<proteinExistence type="inferred from homology"/>
<comment type="function">
    <text evidence="1">Putative transcription activator involved in regulating light control of development.</text>
</comment>
<evidence type="ECO:0000313" key="2">
    <source>
        <dbReference type="EMBL" id="KAJ8437766.1"/>
    </source>
</evidence>
<dbReference type="EMBL" id="JAKOGI010000281">
    <property type="protein sequence ID" value="KAJ8437766.1"/>
    <property type="molecule type" value="Genomic_DNA"/>
</dbReference>
<keyword evidence="1" id="KW-0539">Nucleus</keyword>
<name>A0A9Q1K7H2_9CARY</name>
<organism evidence="2 3">
    <name type="scientific">Carnegiea gigantea</name>
    <dbReference type="NCBI Taxonomy" id="171969"/>
    <lineage>
        <taxon>Eukaryota</taxon>
        <taxon>Viridiplantae</taxon>
        <taxon>Streptophyta</taxon>
        <taxon>Embryophyta</taxon>
        <taxon>Tracheophyta</taxon>
        <taxon>Spermatophyta</taxon>
        <taxon>Magnoliopsida</taxon>
        <taxon>eudicotyledons</taxon>
        <taxon>Gunneridae</taxon>
        <taxon>Pentapetalae</taxon>
        <taxon>Caryophyllales</taxon>
        <taxon>Cactineae</taxon>
        <taxon>Cactaceae</taxon>
        <taxon>Cactoideae</taxon>
        <taxon>Echinocereeae</taxon>
        <taxon>Carnegiea</taxon>
    </lineage>
</organism>
<dbReference type="Proteomes" id="UP001153076">
    <property type="component" value="Unassembled WGS sequence"/>
</dbReference>
<evidence type="ECO:0000256" key="1">
    <source>
        <dbReference type="RuleBase" id="RU367018"/>
    </source>
</evidence>
<dbReference type="PANTHER" id="PTHR31669:SF263">
    <property type="entry name" value="PROTEIN FAR1-RELATED SEQUENCE"/>
    <property type="match status" value="1"/>
</dbReference>
<sequence>MEGKGHTQCFFDLNELPDNQELVEFVKSIMMNSIEDSKNFNLIQNLDLQNLQNSDEILHPVDNLETFVGQTFPSQEKAFFFYGNYARQQGFSIRKDRFVTGRSKGMTSIVITMGSLRPRLSIHPRNKEIEGLLPMVAMLIKVLFLPDNREIHEGDGKRILLLKQADPWMIEAIAKEMPMSKHSFCIHITSKFGGWFMSILRDQCPQRCANFYILYKLDTPEEFECQWPQAVGKYNSSNNKHFGCRPIFMRFVPSSTSLRNLAKQVVLAVQEIRQTQLHNNMVAKSTITPLRIGSPLEKQASQVFTPFTFQKLQEQVVRSSEYSILHINGNDFVLRHYGATSTTQSQKVFWDGRIAMCTYKHFEFMGMLCRHIFHTSSEQVIVRQDATLMGNDLDNEDTILCPPKSTTKGCPRKRCMKCEKELSSQTKTCSICGRTRHNTSTCPKIKENAIPNTT</sequence>
<dbReference type="PANTHER" id="PTHR31669">
    <property type="entry name" value="PROTEIN FAR1-RELATED SEQUENCE 10-RELATED"/>
    <property type="match status" value="1"/>
</dbReference>
<reference evidence="2" key="1">
    <citation type="submission" date="2022-04" db="EMBL/GenBank/DDBJ databases">
        <title>Carnegiea gigantea Genome sequencing and assembly v2.</title>
        <authorList>
            <person name="Copetti D."/>
            <person name="Sanderson M.J."/>
            <person name="Burquez A."/>
            <person name="Wojciechowski M.F."/>
        </authorList>
    </citation>
    <scope>NUCLEOTIDE SEQUENCE</scope>
    <source>
        <strain evidence="2">SGP5-SGP5p</strain>
        <tissue evidence="2">Aerial part</tissue>
    </source>
</reference>
<gene>
    <name evidence="2" type="ORF">Cgig2_024070</name>
</gene>
<evidence type="ECO:0000313" key="3">
    <source>
        <dbReference type="Proteomes" id="UP001153076"/>
    </source>
</evidence>
<protein>
    <recommendedName>
        <fullName evidence="1">Protein FAR1-RELATED SEQUENCE</fullName>
    </recommendedName>
</protein>
<accession>A0A9Q1K7H2</accession>
<keyword evidence="1" id="KW-0479">Metal-binding</keyword>
<comment type="caution">
    <text evidence="2">The sequence shown here is derived from an EMBL/GenBank/DDBJ whole genome shotgun (WGS) entry which is preliminary data.</text>
</comment>
<dbReference type="AlphaFoldDB" id="A0A9Q1K7H2"/>
<keyword evidence="1" id="KW-0862">Zinc</keyword>
<dbReference type="InterPro" id="IPR031052">
    <property type="entry name" value="FHY3/FAR1"/>
</dbReference>
<dbReference type="OrthoDB" id="2402896at2759"/>